<dbReference type="GO" id="GO:0032432">
    <property type="term" value="C:actin filament bundle"/>
    <property type="evidence" value="ECO:0007669"/>
    <property type="project" value="TreeGrafter"/>
</dbReference>
<dbReference type="AlphaFoldDB" id="A0A2R5LI64"/>
<evidence type="ECO:0000256" key="2">
    <source>
        <dbReference type="ARBA" id="ARBA00009886"/>
    </source>
</evidence>
<accession>A0A2R5LI64</accession>
<dbReference type="GO" id="GO:0031005">
    <property type="term" value="F:filamin binding"/>
    <property type="evidence" value="ECO:0007669"/>
    <property type="project" value="InterPro"/>
</dbReference>
<proteinExistence type="inferred from homology"/>
<comment type="similarity">
    <text evidence="2">Belongs to the Refilin family.</text>
</comment>
<dbReference type="RefSeq" id="XP_064460986.1">
    <property type="nucleotide sequence ID" value="XM_064604916.1"/>
</dbReference>
<dbReference type="PANTHER" id="PTHR31848">
    <property type="match status" value="1"/>
</dbReference>
<evidence type="ECO:0000256" key="1">
    <source>
        <dbReference type="ARBA" id="ARBA00004245"/>
    </source>
</evidence>
<keyword evidence="5" id="KW-0206">Cytoskeleton</keyword>
<dbReference type="PANTHER" id="PTHR31848:SF1">
    <property type="match status" value="1"/>
</dbReference>
<evidence type="ECO:0000256" key="3">
    <source>
        <dbReference type="ARBA" id="ARBA00011189"/>
    </source>
</evidence>
<dbReference type="InterPro" id="IPR028215">
    <property type="entry name" value="Refilin"/>
</dbReference>
<sequence length="153" mass="17692">MSGGFIQLPYRFSEDIRTLDSGPLFERKFETNVRYESDPQQYRTTLEMKKRYIPSHFCSTMVIDLETMEQESYKETLEVVSRIVPVGHGETVFSFEKEPCTVYTSSVTYDTRSVDYWYTSGVDLIPIERPATCQDNNAGSSGQEEDSLIRHEL</sequence>
<feature type="region of interest" description="Disordered" evidence="6">
    <location>
        <begin position="133"/>
        <end position="153"/>
    </location>
</feature>
<protein>
    <submittedName>
        <fullName evidence="7">Uncharacterized protein</fullName>
    </submittedName>
</protein>
<evidence type="ECO:0000256" key="4">
    <source>
        <dbReference type="ARBA" id="ARBA00022490"/>
    </source>
</evidence>
<feature type="compositionally biased region" description="Polar residues" evidence="6">
    <location>
        <begin position="133"/>
        <end position="142"/>
    </location>
</feature>
<evidence type="ECO:0000313" key="7">
    <source>
        <dbReference type="EMBL" id="MBY09105.1"/>
    </source>
</evidence>
<name>A0A2R5LI64_9ACAR</name>
<dbReference type="KEGG" id="oti:135370969"/>
<dbReference type="EMBL" id="GGLE01004979">
    <property type="protein sequence ID" value="MBY09105.1"/>
    <property type="molecule type" value="Transcribed_RNA"/>
</dbReference>
<reference evidence="7" key="1">
    <citation type="submission" date="2018-03" db="EMBL/GenBank/DDBJ databases">
        <title>The relapsing fever spirochete Borrelia turicatae persists in the highly oxidative environment of its soft-bodied tick vector.</title>
        <authorList>
            <person name="Bourret T.J."/>
            <person name="Boyle W.K."/>
            <person name="Valenzuela J.G."/>
            <person name="Oliveira F."/>
            <person name="Lopez J.E."/>
        </authorList>
    </citation>
    <scope>NUCLEOTIDE SEQUENCE</scope>
    <source>
        <strain evidence="7">Kansas strain/isolate</strain>
        <tissue evidence="7">Salivary glands</tissue>
    </source>
</reference>
<evidence type="ECO:0000256" key="6">
    <source>
        <dbReference type="SAM" id="MobiDB-lite"/>
    </source>
</evidence>
<comment type="subcellular location">
    <subcellularLocation>
        <location evidence="1">Cytoplasm</location>
        <location evidence="1">Cytoskeleton</location>
    </subcellularLocation>
</comment>
<evidence type="ECO:0000256" key="5">
    <source>
        <dbReference type="ARBA" id="ARBA00023212"/>
    </source>
</evidence>
<dbReference type="GeneID" id="135370969"/>
<keyword evidence="4" id="KW-0963">Cytoplasm</keyword>
<dbReference type="Pfam" id="PF15068">
    <property type="entry name" value="FAM101"/>
    <property type="match status" value="1"/>
</dbReference>
<organism evidence="7">
    <name type="scientific">Ornithodoros turicata</name>
    <dbReference type="NCBI Taxonomy" id="34597"/>
    <lineage>
        <taxon>Eukaryota</taxon>
        <taxon>Metazoa</taxon>
        <taxon>Ecdysozoa</taxon>
        <taxon>Arthropoda</taxon>
        <taxon>Chelicerata</taxon>
        <taxon>Arachnida</taxon>
        <taxon>Acari</taxon>
        <taxon>Parasitiformes</taxon>
        <taxon>Ixodida</taxon>
        <taxon>Ixodoidea</taxon>
        <taxon>Argasidae</taxon>
        <taxon>Ornithodorinae</taxon>
        <taxon>Ornithodoros</taxon>
    </lineage>
</organism>
<dbReference type="GO" id="GO:0061181">
    <property type="term" value="P:regulation of chondrocyte development"/>
    <property type="evidence" value="ECO:0007669"/>
    <property type="project" value="InterPro"/>
</dbReference>
<dbReference type="GO" id="GO:0061572">
    <property type="term" value="P:actin filament bundle organization"/>
    <property type="evidence" value="ECO:0007669"/>
    <property type="project" value="InterPro"/>
</dbReference>
<comment type="subunit">
    <text evidence="3">Interacts with FLNA and FLNB.</text>
</comment>